<reference evidence="2 3" key="1">
    <citation type="submission" date="2018-07" db="EMBL/GenBank/DDBJ databases">
        <title>Genomic Encyclopedia of Type Strains, Phase IV (KMG-IV): sequencing the most valuable type-strain genomes for metagenomic binning, comparative biology and taxonomic classification.</title>
        <authorList>
            <person name="Goeker M."/>
        </authorList>
    </citation>
    <scope>NUCLEOTIDE SEQUENCE [LARGE SCALE GENOMIC DNA]</scope>
    <source>
        <strain evidence="2 3">DSM 14364</strain>
    </source>
</reference>
<dbReference type="SUPFAM" id="SSF52833">
    <property type="entry name" value="Thioredoxin-like"/>
    <property type="match status" value="1"/>
</dbReference>
<dbReference type="Proteomes" id="UP000254925">
    <property type="component" value="Unassembled WGS sequence"/>
</dbReference>
<dbReference type="Gene3D" id="3.40.30.10">
    <property type="entry name" value="Glutaredoxin"/>
    <property type="match status" value="1"/>
</dbReference>
<comment type="caution">
    <text evidence="2">The sequence shown here is derived from an EMBL/GenBank/DDBJ whole genome shotgun (WGS) entry which is preliminary data.</text>
</comment>
<organism evidence="2 3">
    <name type="scientific">Microvirga subterranea</name>
    <dbReference type="NCBI Taxonomy" id="186651"/>
    <lineage>
        <taxon>Bacteria</taxon>
        <taxon>Pseudomonadati</taxon>
        <taxon>Pseudomonadota</taxon>
        <taxon>Alphaproteobacteria</taxon>
        <taxon>Hyphomicrobiales</taxon>
        <taxon>Methylobacteriaceae</taxon>
        <taxon>Microvirga</taxon>
    </lineage>
</organism>
<dbReference type="InterPro" id="IPR036249">
    <property type="entry name" value="Thioredoxin-like_sf"/>
</dbReference>
<protein>
    <recommendedName>
        <fullName evidence="1">DSBA-like thioredoxin domain-containing protein</fullName>
    </recommendedName>
</protein>
<dbReference type="GO" id="GO:0016491">
    <property type="term" value="F:oxidoreductase activity"/>
    <property type="evidence" value="ECO:0007669"/>
    <property type="project" value="InterPro"/>
</dbReference>
<dbReference type="PANTHER" id="PTHR13887">
    <property type="entry name" value="GLUTATHIONE S-TRANSFERASE KAPPA"/>
    <property type="match status" value="1"/>
</dbReference>
<dbReference type="RefSeq" id="WP_114771977.1">
    <property type="nucleotide sequence ID" value="NZ_QQBB01000009.1"/>
</dbReference>
<proteinExistence type="predicted"/>
<dbReference type="Gene3D" id="1.10.472.60">
    <property type="entry name" value="putative protein disulfide isomerase domain"/>
    <property type="match status" value="1"/>
</dbReference>
<evidence type="ECO:0000259" key="1">
    <source>
        <dbReference type="Pfam" id="PF01323"/>
    </source>
</evidence>
<feature type="domain" description="DSBA-like thioredoxin" evidence="1">
    <location>
        <begin position="11"/>
        <end position="178"/>
    </location>
</feature>
<evidence type="ECO:0000313" key="3">
    <source>
        <dbReference type="Proteomes" id="UP000254925"/>
    </source>
</evidence>
<dbReference type="EMBL" id="QQBB01000009">
    <property type="protein sequence ID" value="RDI56403.1"/>
    <property type="molecule type" value="Genomic_DNA"/>
</dbReference>
<gene>
    <name evidence="2" type="ORF">DES45_10987</name>
</gene>
<accession>A0A370HG66</accession>
<name>A0A370HG66_9HYPH</name>
<dbReference type="CDD" id="cd03025">
    <property type="entry name" value="DsbA_FrnE_like"/>
    <property type="match status" value="1"/>
</dbReference>
<evidence type="ECO:0000313" key="2">
    <source>
        <dbReference type="EMBL" id="RDI56403.1"/>
    </source>
</evidence>
<dbReference type="Pfam" id="PF01323">
    <property type="entry name" value="DSBA"/>
    <property type="match status" value="1"/>
</dbReference>
<keyword evidence="3" id="KW-1185">Reference proteome</keyword>
<dbReference type="PANTHER" id="PTHR13887:SF54">
    <property type="entry name" value="DSBA FAMILY PROTEIN"/>
    <property type="match status" value="1"/>
</dbReference>
<sequence length="224" mass="24873">MAGPNLIYIADPMCSWCWGFSPVIDAIRARFGAALPIRLVMGGLRPGTVKPMDENARRTTREHWEHVHEASHQPFDFAFFERGNFVYDTEPAAKAVVARRRSMETALDLLEDLHRAFYAQNRDVTDEAVLASVAATHGLERAAFLEAFRSSEVRDETWQDFALSQQAGIRGFPSLLAGMGEGNEYSVVTLGYQPAERILPPLERWMEMIGRSGDGGGPAQPPPP</sequence>
<dbReference type="AlphaFoldDB" id="A0A370HG66"/>
<dbReference type="InterPro" id="IPR001853">
    <property type="entry name" value="DSBA-like_thioredoxin_dom"/>
</dbReference>
<dbReference type="OrthoDB" id="9813770at2"/>